<organism evidence="6 7">
    <name type="scientific">Granulicella rosea</name>
    <dbReference type="NCBI Taxonomy" id="474952"/>
    <lineage>
        <taxon>Bacteria</taxon>
        <taxon>Pseudomonadati</taxon>
        <taxon>Acidobacteriota</taxon>
        <taxon>Terriglobia</taxon>
        <taxon>Terriglobales</taxon>
        <taxon>Acidobacteriaceae</taxon>
        <taxon>Granulicella</taxon>
    </lineage>
</organism>
<evidence type="ECO:0000313" key="6">
    <source>
        <dbReference type="EMBL" id="SNT24501.1"/>
    </source>
</evidence>
<dbReference type="RefSeq" id="WP_089409398.1">
    <property type="nucleotide sequence ID" value="NZ_FZOU01000006.1"/>
</dbReference>
<dbReference type="InterPro" id="IPR036291">
    <property type="entry name" value="NAD(P)-bd_dom_sf"/>
</dbReference>
<dbReference type="InterPro" id="IPR020904">
    <property type="entry name" value="Sc_DH/Rdtase_CS"/>
</dbReference>
<evidence type="ECO:0000256" key="3">
    <source>
        <dbReference type="RuleBase" id="RU000363"/>
    </source>
</evidence>
<dbReference type="PANTHER" id="PTHR44196">
    <property type="entry name" value="DEHYDROGENASE/REDUCTASE SDR FAMILY MEMBER 7B"/>
    <property type="match status" value="1"/>
</dbReference>
<evidence type="ECO:0000259" key="5">
    <source>
        <dbReference type="SMART" id="SM00822"/>
    </source>
</evidence>
<reference evidence="6 7" key="1">
    <citation type="submission" date="2017-06" db="EMBL/GenBank/DDBJ databases">
        <authorList>
            <person name="Kim H.J."/>
            <person name="Triplett B.A."/>
        </authorList>
    </citation>
    <scope>NUCLEOTIDE SEQUENCE [LARGE SCALE GENOMIC DNA]</scope>
    <source>
        <strain evidence="6 7">DSM 18704</strain>
    </source>
</reference>
<dbReference type="Pfam" id="PF00106">
    <property type="entry name" value="adh_short"/>
    <property type="match status" value="1"/>
</dbReference>
<sequence>MKKSGTVLFAAQAAVGVLAYLLLPRPLGRDKVVLITGGSRGLGLALARQFGKAGSKLVLAARDEDQLEIARHTLLHEGAVAHEDDILLVACDVTDQNQAAGLVDMAIRTFGRLDILINNAGIIEVGPVEDQAIETYRKTMETNFFAALYTSQAALPHMLGRRSGNIVNIASLGGKIAVPHMLPYSAAKFALVGYSEGLHAELRGKGVRVTTVCPGLMRTGGEVHAKFSGQKDKEERWFQLAATTPLLSASADYAAKKILNAVAEGRAEITITPQAWLAARFAGIAPETTQIVNSLVNDYLLPAPLRSYPPTPASLGSAMQGSGDIEFADPSPS</sequence>
<feature type="domain" description="Ketoreductase" evidence="5">
    <location>
        <begin position="31"/>
        <end position="220"/>
    </location>
</feature>
<evidence type="ECO:0000256" key="2">
    <source>
        <dbReference type="ARBA" id="ARBA00023002"/>
    </source>
</evidence>
<dbReference type="InterPro" id="IPR002347">
    <property type="entry name" value="SDR_fam"/>
</dbReference>
<evidence type="ECO:0000313" key="7">
    <source>
        <dbReference type="Proteomes" id="UP000198356"/>
    </source>
</evidence>
<dbReference type="GO" id="GO:0016491">
    <property type="term" value="F:oxidoreductase activity"/>
    <property type="evidence" value="ECO:0007669"/>
    <property type="project" value="UniProtKB-KW"/>
</dbReference>
<feature type="region of interest" description="Disordered" evidence="4">
    <location>
        <begin position="312"/>
        <end position="333"/>
    </location>
</feature>
<dbReference type="SUPFAM" id="SSF51735">
    <property type="entry name" value="NAD(P)-binding Rossmann-fold domains"/>
    <property type="match status" value="1"/>
</dbReference>
<comment type="similarity">
    <text evidence="1 3">Belongs to the short-chain dehydrogenases/reductases (SDR) family.</text>
</comment>
<dbReference type="PROSITE" id="PS00061">
    <property type="entry name" value="ADH_SHORT"/>
    <property type="match status" value="1"/>
</dbReference>
<dbReference type="GO" id="GO:0016020">
    <property type="term" value="C:membrane"/>
    <property type="evidence" value="ECO:0007669"/>
    <property type="project" value="TreeGrafter"/>
</dbReference>
<dbReference type="SMART" id="SM00822">
    <property type="entry name" value="PKS_KR"/>
    <property type="match status" value="1"/>
</dbReference>
<dbReference type="AlphaFoldDB" id="A0A239L222"/>
<dbReference type="FunFam" id="3.40.50.720:FF:000084">
    <property type="entry name" value="Short-chain dehydrogenase reductase"/>
    <property type="match status" value="1"/>
</dbReference>
<keyword evidence="7" id="KW-1185">Reference proteome</keyword>
<dbReference type="Gene3D" id="3.40.50.720">
    <property type="entry name" value="NAD(P)-binding Rossmann-like Domain"/>
    <property type="match status" value="1"/>
</dbReference>
<keyword evidence="2" id="KW-0560">Oxidoreductase</keyword>
<protein>
    <submittedName>
        <fullName evidence="6">Short-chain dehydrogenase</fullName>
    </submittedName>
</protein>
<dbReference type="PRINTS" id="PR00080">
    <property type="entry name" value="SDRFAMILY"/>
</dbReference>
<dbReference type="OrthoDB" id="151996at2"/>
<proteinExistence type="inferred from homology"/>
<evidence type="ECO:0000256" key="4">
    <source>
        <dbReference type="SAM" id="MobiDB-lite"/>
    </source>
</evidence>
<dbReference type="InterPro" id="IPR057326">
    <property type="entry name" value="KR_dom"/>
</dbReference>
<dbReference type="PRINTS" id="PR00081">
    <property type="entry name" value="GDHRDH"/>
</dbReference>
<dbReference type="EMBL" id="FZOU01000006">
    <property type="protein sequence ID" value="SNT24501.1"/>
    <property type="molecule type" value="Genomic_DNA"/>
</dbReference>
<name>A0A239L222_9BACT</name>
<dbReference type="Proteomes" id="UP000198356">
    <property type="component" value="Unassembled WGS sequence"/>
</dbReference>
<dbReference type="PANTHER" id="PTHR44196:SF1">
    <property type="entry name" value="DEHYDROGENASE_REDUCTASE SDR FAMILY MEMBER 7B"/>
    <property type="match status" value="1"/>
</dbReference>
<evidence type="ECO:0000256" key="1">
    <source>
        <dbReference type="ARBA" id="ARBA00006484"/>
    </source>
</evidence>
<gene>
    <name evidence="6" type="ORF">SAMN05421770_10651</name>
</gene>
<accession>A0A239L222</accession>